<proteinExistence type="inferred from homology"/>
<dbReference type="InterPro" id="IPR050913">
    <property type="entry name" value="AP2/ERF_ERF"/>
</dbReference>
<keyword evidence="5" id="KW-0010">Activator</keyword>
<protein>
    <submittedName>
        <fullName evidence="12">Ethylene-responsive transcription factor ERF119-like</fullName>
    </submittedName>
</protein>
<keyword evidence="4" id="KW-0238">DNA-binding</keyword>
<evidence type="ECO:0000256" key="4">
    <source>
        <dbReference type="ARBA" id="ARBA00023125"/>
    </source>
</evidence>
<reference evidence="12" key="1">
    <citation type="submission" date="2025-08" db="UniProtKB">
        <authorList>
            <consortium name="RefSeq"/>
        </authorList>
    </citation>
    <scope>IDENTIFICATION</scope>
    <source>
        <tissue evidence="12">Leaf</tissue>
    </source>
</reference>
<evidence type="ECO:0000256" key="5">
    <source>
        <dbReference type="ARBA" id="ARBA00023159"/>
    </source>
</evidence>
<evidence type="ECO:0000259" key="10">
    <source>
        <dbReference type="PROSITE" id="PS51032"/>
    </source>
</evidence>
<sequence>MPEPVIQPLDHSNLFMKPKMMPRFTGDFKMARKIRVFCRDPEATDDSSSEDEWDYPKADPKLFVREINLPVLYSHRASDLQTEISCQDSNNGFKNPEKRKRVSAKAEAGTKRKPSNSPYKGVRQRKWGKWAAEIRDPFNRGSRVWLGTYNTPEEAAKAYENKRLEFEALAAAGSAAKAEDASFSHSHNRPSTSEDSGSVLSHTSPASVLNLETSASNSIKEAIAGANEENLEKPSLELVEEPLLLLDDAAVENFDLGREFESLFKDDFGGLLDDFCGFDDIPLCGLGDNESSELPDFHFDLEFGHWLEEPPPLNIACP</sequence>
<evidence type="ECO:0000256" key="3">
    <source>
        <dbReference type="ARBA" id="ARBA00023015"/>
    </source>
</evidence>
<dbReference type="CDD" id="cd00018">
    <property type="entry name" value="AP2"/>
    <property type="match status" value="1"/>
</dbReference>
<gene>
    <name evidence="12" type="primary">LOC115750235</name>
</gene>
<dbReference type="AlphaFoldDB" id="A0A8B8Q876"/>
<dbReference type="InterPro" id="IPR036955">
    <property type="entry name" value="AP2/ERF_dom_sf"/>
</dbReference>
<evidence type="ECO:0000256" key="2">
    <source>
        <dbReference type="ARBA" id="ARBA00022745"/>
    </source>
</evidence>
<dbReference type="InterPro" id="IPR001471">
    <property type="entry name" value="AP2/ERF_dom"/>
</dbReference>
<dbReference type="PROSITE" id="PS51032">
    <property type="entry name" value="AP2_ERF"/>
    <property type="match status" value="1"/>
</dbReference>
<dbReference type="PRINTS" id="PR00367">
    <property type="entry name" value="ETHRSPELEMNT"/>
</dbReference>
<dbReference type="GO" id="GO:0009873">
    <property type="term" value="P:ethylene-activated signaling pathway"/>
    <property type="evidence" value="ECO:0007669"/>
    <property type="project" value="UniProtKB-KW"/>
</dbReference>
<evidence type="ECO:0000256" key="1">
    <source>
        <dbReference type="ARBA" id="ARBA00004123"/>
    </source>
</evidence>
<keyword evidence="3" id="KW-0805">Transcription regulation</keyword>
<feature type="region of interest" description="Disordered" evidence="9">
    <location>
        <begin position="86"/>
        <end position="122"/>
    </location>
</feature>
<dbReference type="GO" id="GO:0003700">
    <property type="term" value="F:DNA-binding transcription factor activity"/>
    <property type="evidence" value="ECO:0007669"/>
    <property type="project" value="InterPro"/>
</dbReference>
<feature type="domain" description="AP2/ERF" evidence="10">
    <location>
        <begin position="118"/>
        <end position="184"/>
    </location>
</feature>
<evidence type="ECO:0000256" key="8">
    <source>
        <dbReference type="ARBA" id="ARBA00024343"/>
    </source>
</evidence>
<evidence type="ECO:0000313" key="12">
    <source>
        <dbReference type="RefSeq" id="XP_030543316.1"/>
    </source>
</evidence>
<comment type="similarity">
    <text evidence="8">Belongs to the AP2/ERF transcription factor family. ERF subfamily.</text>
</comment>
<keyword evidence="2" id="KW-0936">Ethylene signaling pathway</keyword>
<dbReference type="GO" id="GO:0003677">
    <property type="term" value="F:DNA binding"/>
    <property type="evidence" value="ECO:0007669"/>
    <property type="project" value="UniProtKB-KW"/>
</dbReference>
<keyword evidence="6" id="KW-0804">Transcription</keyword>
<keyword evidence="7" id="KW-0539">Nucleus</keyword>
<evidence type="ECO:0000313" key="11">
    <source>
        <dbReference type="Proteomes" id="UP000827889"/>
    </source>
</evidence>
<dbReference type="InterPro" id="IPR016177">
    <property type="entry name" value="DNA-bd_dom_sf"/>
</dbReference>
<dbReference type="GeneID" id="115750235"/>
<dbReference type="OrthoDB" id="1917565at2759"/>
<keyword evidence="11" id="KW-1185">Reference proteome</keyword>
<name>A0A8B8Q876_9MYRT</name>
<comment type="subcellular location">
    <subcellularLocation>
        <location evidence="1">Nucleus</location>
    </subcellularLocation>
</comment>
<dbReference type="RefSeq" id="XP_030543316.1">
    <property type="nucleotide sequence ID" value="XM_030687456.2"/>
</dbReference>
<dbReference type="SUPFAM" id="SSF54171">
    <property type="entry name" value="DNA-binding domain"/>
    <property type="match status" value="1"/>
</dbReference>
<feature type="compositionally biased region" description="Polar residues" evidence="9">
    <location>
        <begin position="183"/>
        <end position="203"/>
    </location>
</feature>
<dbReference type="PANTHER" id="PTHR31194:SF62">
    <property type="entry name" value="ETHYLENE-RESPONSIVE TRANSCRIPTION FACTOR ERF118"/>
    <property type="match status" value="1"/>
</dbReference>
<dbReference type="SMART" id="SM00380">
    <property type="entry name" value="AP2"/>
    <property type="match status" value="1"/>
</dbReference>
<dbReference type="KEGG" id="rarg:115750235"/>
<evidence type="ECO:0000256" key="7">
    <source>
        <dbReference type="ARBA" id="ARBA00023242"/>
    </source>
</evidence>
<dbReference type="GO" id="GO:0005634">
    <property type="term" value="C:nucleus"/>
    <property type="evidence" value="ECO:0007669"/>
    <property type="project" value="UniProtKB-SubCell"/>
</dbReference>
<dbReference type="Proteomes" id="UP000827889">
    <property type="component" value="Chromosome 5"/>
</dbReference>
<dbReference type="PANTHER" id="PTHR31194">
    <property type="entry name" value="SHN SHINE , DNA BINDING / TRANSCRIPTION FACTOR"/>
    <property type="match status" value="1"/>
</dbReference>
<dbReference type="Pfam" id="PF00847">
    <property type="entry name" value="AP2"/>
    <property type="match status" value="1"/>
</dbReference>
<dbReference type="Gene3D" id="3.30.730.10">
    <property type="entry name" value="AP2/ERF domain"/>
    <property type="match status" value="1"/>
</dbReference>
<evidence type="ECO:0000256" key="6">
    <source>
        <dbReference type="ARBA" id="ARBA00023163"/>
    </source>
</evidence>
<feature type="region of interest" description="Disordered" evidence="9">
    <location>
        <begin position="180"/>
        <end position="203"/>
    </location>
</feature>
<accession>A0A8B8Q876</accession>
<organism evidence="11 12">
    <name type="scientific">Rhodamnia argentea</name>
    <dbReference type="NCBI Taxonomy" id="178133"/>
    <lineage>
        <taxon>Eukaryota</taxon>
        <taxon>Viridiplantae</taxon>
        <taxon>Streptophyta</taxon>
        <taxon>Embryophyta</taxon>
        <taxon>Tracheophyta</taxon>
        <taxon>Spermatophyta</taxon>
        <taxon>Magnoliopsida</taxon>
        <taxon>eudicotyledons</taxon>
        <taxon>Gunneridae</taxon>
        <taxon>Pentapetalae</taxon>
        <taxon>rosids</taxon>
        <taxon>malvids</taxon>
        <taxon>Myrtales</taxon>
        <taxon>Myrtaceae</taxon>
        <taxon>Myrtoideae</taxon>
        <taxon>Myrteae</taxon>
        <taxon>Australasian group</taxon>
        <taxon>Rhodamnia</taxon>
    </lineage>
</organism>
<evidence type="ECO:0000256" key="9">
    <source>
        <dbReference type="SAM" id="MobiDB-lite"/>
    </source>
</evidence>